<evidence type="ECO:0000313" key="1">
    <source>
        <dbReference type="EMBL" id="OCB78327.1"/>
    </source>
</evidence>
<protein>
    <submittedName>
        <fullName evidence="1">Uncharacterized protein</fullName>
    </submittedName>
</protein>
<name>A0ABX2XPW8_9FLAO</name>
<keyword evidence="2" id="KW-1185">Reference proteome</keyword>
<organism evidence="1 2">
    <name type="scientific">Flavobacterium piscis</name>
    <dbReference type="NCBI Taxonomy" id="1114874"/>
    <lineage>
        <taxon>Bacteria</taxon>
        <taxon>Pseudomonadati</taxon>
        <taxon>Bacteroidota</taxon>
        <taxon>Flavobacteriia</taxon>
        <taxon>Flavobacteriales</taxon>
        <taxon>Flavobacteriaceae</taxon>
        <taxon>Flavobacterium</taxon>
    </lineage>
</organism>
<gene>
    <name evidence="1" type="ORF">FLP_01085</name>
</gene>
<comment type="caution">
    <text evidence="1">The sequence shown here is derived from an EMBL/GenBank/DDBJ whole genome shotgun (WGS) entry which is preliminary data.</text>
</comment>
<sequence length="205" mass="24733">MPFCGGYKLVSWHLRKQTMSTEYYLKSLPEKDLQLEISKQVRRSLIEEHKLTRILELLKEVTSIENETVRVLNKGVRGPYADGYYCGFEFDEEFGFWKELVDRYPKNGLLNIIFAEYLVQKDKSYDNAYFFYRQGFDIDFRLIGIIEPSWLDELTEKNFEFRIVYLRLQKEQYEPEDFFELIDFLKNKYKDDSKKIEQIEKINAS</sequence>
<accession>A0ABX2XPW8</accession>
<proteinExistence type="predicted"/>
<dbReference type="EMBL" id="LVEN01000001">
    <property type="protein sequence ID" value="OCB78327.1"/>
    <property type="molecule type" value="Genomic_DNA"/>
</dbReference>
<reference evidence="2" key="1">
    <citation type="submission" date="2016-03" db="EMBL/GenBank/DDBJ databases">
        <title>Draft genome sequence of Paenibacillus glacialis DSM 22343.</title>
        <authorList>
            <person name="Shin S.-K."/>
            <person name="Yi H."/>
        </authorList>
    </citation>
    <scope>NUCLEOTIDE SEQUENCE [LARGE SCALE GENOMIC DNA]</scope>
    <source>
        <strain evidence="2">CCUG 60099</strain>
    </source>
</reference>
<evidence type="ECO:0000313" key="2">
    <source>
        <dbReference type="Proteomes" id="UP000093343"/>
    </source>
</evidence>
<dbReference type="Proteomes" id="UP000093343">
    <property type="component" value="Unassembled WGS sequence"/>
</dbReference>